<comment type="caution">
    <text evidence="3">The sequence shown here is derived from an EMBL/GenBank/DDBJ whole genome shotgun (WGS) entry which is preliminary data.</text>
</comment>
<dbReference type="CDD" id="cd06558">
    <property type="entry name" value="crotonase-like"/>
    <property type="match status" value="1"/>
</dbReference>
<dbReference type="InterPro" id="IPR001753">
    <property type="entry name" value="Enoyl-CoA_hydra/iso"/>
</dbReference>
<dbReference type="PANTHER" id="PTHR43459">
    <property type="entry name" value="ENOYL-COA HYDRATASE"/>
    <property type="match status" value="1"/>
</dbReference>
<dbReference type="AlphaFoldDB" id="A0A917K9H4"/>
<evidence type="ECO:0000256" key="2">
    <source>
        <dbReference type="RuleBase" id="RU003707"/>
    </source>
</evidence>
<dbReference type="RefSeq" id="WP_189309958.1">
    <property type="nucleotide sequence ID" value="NZ_BMQA01000003.1"/>
</dbReference>
<dbReference type="InterPro" id="IPR029045">
    <property type="entry name" value="ClpP/crotonase-like_dom_sf"/>
</dbReference>
<accession>A0A917K9H4</accession>
<proteinExistence type="inferred from homology"/>
<dbReference type="PANTHER" id="PTHR43459:SF1">
    <property type="entry name" value="EG:BACN32G11.4 PROTEIN"/>
    <property type="match status" value="1"/>
</dbReference>
<name>A0A917K9H4_9ACTN</name>
<reference evidence="3" key="2">
    <citation type="submission" date="2020-09" db="EMBL/GenBank/DDBJ databases">
        <authorList>
            <person name="Sun Q."/>
            <person name="Ohkuma M."/>
        </authorList>
    </citation>
    <scope>NUCLEOTIDE SEQUENCE</scope>
    <source>
        <strain evidence="3">JCM 3086</strain>
    </source>
</reference>
<comment type="similarity">
    <text evidence="1 2">Belongs to the enoyl-CoA hydratase/isomerase family.</text>
</comment>
<dbReference type="Gene3D" id="3.90.226.10">
    <property type="entry name" value="2-enoyl-CoA Hydratase, Chain A, domain 1"/>
    <property type="match status" value="1"/>
</dbReference>
<reference evidence="3" key="1">
    <citation type="journal article" date="2014" name="Int. J. Syst. Evol. Microbiol.">
        <title>Complete genome sequence of Corynebacterium casei LMG S-19264T (=DSM 44701T), isolated from a smear-ripened cheese.</title>
        <authorList>
            <consortium name="US DOE Joint Genome Institute (JGI-PGF)"/>
            <person name="Walter F."/>
            <person name="Albersmeier A."/>
            <person name="Kalinowski J."/>
            <person name="Ruckert C."/>
        </authorList>
    </citation>
    <scope>NUCLEOTIDE SEQUENCE</scope>
    <source>
        <strain evidence="3">JCM 3086</strain>
    </source>
</reference>
<evidence type="ECO:0000313" key="3">
    <source>
        <dbReference type="EMBL" id="GGJ03280.1"/>
    </source>
</evidence>
<organism evidence="3 4">
    <name type="scientific">Streptomyces brasiliensis</name>
    <dbReference type="NCBI Taxonomy" id="1954"/>
    <lineage>
        <taxon>Bacteria</taxon>
        <taxon>Bacillati</taxon>
        <taxon>Actinomycetota</taxon>
        <taxon>Actinomycetes</taxon>
        <taxon>Kitasatosporales</taxon>
        <taxon>Streptomycetaceae</taxon>
        <taxon>Streptomyces</taxon>
    </lineage>
</organism>
<dbReference type="InterPro" id="IPR018376">
    <property type="entry name" value="Enoyl-CoA_hyd/isom_CS"/>
</dbReference>
<dbReference type="Pfam" id="PF00378">
    <property type="entry name" value="ECH_1"/>
    <property type="match status" value="1"/>
</dbReference>
<evidence type="ECO:0000256" key="1">
    <source>
        <dbReference type="ARBA" id="ARBA00005254"/>
    </source>
</evidence>
<gene>
    <name evidence="3" type="ORF">GCM10010121_012060</name>
</gene>
<dbReference type="Proteomes" id="UP000657574">
    <property type="component" value="Unassembled WGS sequence"/>
</dbReference>
<protein>
    <submittedName>
        <fullName evidence="3">Enoyl-CoA hydratase/isomerase</fullName>
    </submittedName>
</protein>
<dbReference type="EMBL" id="BMQA01000003">
    <property type="protein sequence ID" value="GGJ03280.1"/>
    <property type="molecule type" value="Genomic_DNA"/>
</dbReference>
<keyword evidence="4" id="KW-1185">Reference proteome</keyword>
<dbReference type="SUPFAM" id="SSF52096">
    <property type="entry name" value="ClpP/crotonase"/>
    <property type="match status" value="1"/>
</dbReference>
<dbReference type="PROSITE" id="PS00166">
    <property type="entry name" value="ENOYL_COA_HYDRATASE"/>
    <property type="match status" value="1"/>
</dbReference>
<evidence type="ECO:0000313" key="4">
    <source>
        <dbReference type="Proteomes" id="UP000657574"/>
    </source>
</evidence>
<dbReference type="GO" id="GO:0003824">
    <property type="term" value="F:catalytic activity"/>
    <property type="evidence" value="ECO:0007669"/>
    <property type="project" value="InterPro"/>
</dbReference>
<sequence>MAVTAGTTPEPAAADGPTVEYTLRDGVAVIELRRPSAGNALDAALRHGLLAAVRRVRADGERVRSVLLAAQGRHFCVGQDLKEHAAALETRPEAAFAIVRGEYNPLVAGLRALPQPVVAAIEGACVGAGLGLALCADLRVAAEGVRFATAFTGIGLAADSGLSGALTQAVGQSRAAALMLLGDRFGAEEAERWGLVHRVVPDGTATDQGFDLARRLATGPTAAYAEVKSLLQVGARRELPALLEAEAEAQERLGRTKDHRAAVQAFLDGQIPSFAGN</sequence>
<dbReference type="InterPro" id="IPR014748">
    <property type="entry name" value="Enoyl-CoA_hydra_C"/>
</dbReference>
<dbReference type="Gene3D" id="1.10.12.10">
    <property type="entry name" value="Lyase 2-enoyl-coa Hydratase, Chain A, domain 2"/>
    <property type="match status" value="1"/>
</dbReference>